<gene>
    <name evidence="1" type="ORF">DV711_13255</name>
</gene>
<name>A0A369WEV8_9GAMM</name>
<comment type="caution">
    <text evidence="1">The sequence shown here is derived from an EMBL/GenBank/DDBJ whole genome shotgun (WGS) entry which is preliminary data.</text>
</comment>
<evidence type="ECO:0000313" key="2">
    <source>
        <dbReference type="Proteomes" id="UP000253769"/>
    </source>
</evidence>
<accession>A0A369WEV8</accession>
<organism evidence="1 2">
    <name type="scientific">Motiliproteus coralliicola</name>
    <dbReference type="NCBI Taxonomy" id="2283196"/>
    <lineage>
        <taxon>Bacteria</taxon>
        <taxon>Pseudomonadati</taxon>
        <taxon>Pseudomonadota</taxon>
        <taxon>Gammaproteobacteria</taxon>
        <taxon>Oceanospirillales</taxon>
        <taxon>Oceanospirillaceae</taxon>
        <taxon>Motiliproteus</taxon>
    </lineage>
</organism>
<proteinExistence type="predicted"/>
<dbReference type="EMBL" id="QQOH01000003">
    <property type="protein sequence ID" value="RDE19833.1"/>
    <property type="molecule type" value="Genomic_DNA"/>
</dbReference>
<reference evidence="1 2" key="1">
    <citation type="submission" date="2018-07" db="EMBL/GenBank/DDBJ databases">
        <title>Motiliproteus coralliicola sp. nov., a bacterium isolated from Coral.</title>
        <authorList>
            <person name="Wang G."/>
        </authorList>
    </citation>
    <scope>NUCLEOTIDE SEQUENCE [LARGE SCALE GENOMIC DNA]</scope>
    <source>
        <strain evidence="1 2">C34</strain>
    </source>
</reference>
<protein>
    <submittedName>
        <fullName evidence="1">Uncharacterized protein</fullName>
    </submittedName>
</protein>
<dbReference type="Proteomes" id="UP000253769">
    <property type="component" value="Unassembled WGS sequence"/>
</dbReference>
<sequence>MELVRNHGLSVVKGLDRSAFQCFHYNSCALKAAVSFNYRLKLFQGDRGYTGVGGFCFNALNDNRTERVIRIPDKPEPFDEALYE</sequence>
<dbReference type="AlphaFoldDB" id="A0A369WEV8"/>
<keyword evidence="2" id="KW-1185">Reference proteome</keyword>
<evidence type="ECO:0000313" key="1">
    <source>
        <dbReference type="EMBL" id="RDE19833.1"/>
    </source>
</evidence>